<proteinExistence type="predicted"/>
<dbReference type="AlphaFoldDB" id="A0AA38U9J8"/>
<dbReference type="EMBL" id="MU806463">
    <property type="protein sequence ID" value="KAJ3834972.1"/>
    <property type="molecule type" value="Genomic_DNA"/>
</dbReference>
<comment type="caution">
    <text evidence="3">The sequence shown here is derived from an EMBL/GenBank/DDBJ whole genome shotgun (WGS) entry which is preliminary data.</text>
</comment>
<name>A0AA38U9J8_9AGAR</name>
<sequence length="420" mass="48186">MLLPSIPPLFSARRTFPFLSLAMCLLGIPVISRPVYQDTRGTMGLQASNAESFQLGNGTTALPENSGRFSLEVALQQYSVSKEAKQLFRKTETLVSLREEARKSVNLRAGSRRINRNPMRISKYWEKRETKFGHFYFEDEKQAQEAFVRAQRNATESQILPVPGDDGNWKFTNDVILYLIDNYNAVATNTANNWVKIRPYLNVTVDQSNELAFIFYRSDAKDPRPNGKLSVRIGYEWLISPKRTAEETIDFKNATFVPIGRIKEGVKIDFDALREHAAKHTELLGDEPGMKSKWLSEFKEKKREIEEFQGLLMTKARAGYFDEWVFEDGIVDGLLKQNAIDMSLGSKWIEERDHHLAHYLAIVYSWHCRNKRNSEKRRQKNAANPLKKAQRIDKRGSAIELQPSSSTSIETKSTCPDDHE</sequence>
<keyword evidence="2" id="KW-0732">Signal</keyword>
<evidence type="ECO:0000256" key="2">
    <source>
        <dbReference type="SAM" id="SignalP"/>
    </source>
</evidence>
<evidence type="ECO:0000313" key="4">
    <source>
        <dbReference type="Proteomes" id="UP001163846"/>
    </source>
</evidence>
<feature type="signal peptide" evidence="2">
    <location>
        <begin position="1"/>
        <end position="32"/>
    </location>
</feature>
<feature type="region of interest" description="Disordered" evidence="1">
    <location>
        <begin position="374"/>
        <end position="420"/>
    </location>
</feature>
<feature type="compositionally biased region" description="Polar residues" evidence="1">
    <location>
        <begin position="402"/>
        <end position="414"/>
    </location>
</feature>
<organism evidence="3 4">
    <name type="scientific">Lentinula raphanica</name>
    <dbReference type="NCBI Taxonomy" id="153919"/>
    <lineage>
        <taxon>Eukaryota</taxon>
        <taxon>Fungi</taxon>
        <taxon>Dikarya</taxon>
        <taxon>Basidiomycota</taxon>
        <taxon>Agaricomycotina</taxon>
        <taxon>Agaricomycetes</taxon>
        <taxon>Agaricomycetidae</taxon>
        <taxon>Agaricales</taxon>
        <taxon>Marasmiineae</taxon>
        <taxon>Omphalotaceae</taxon>
        <taxon>Lentinula</taxon>
    </lineage>
</organism>
<feature type="chain" id="PRO_5041240749" evidence="2">
    <location>
        <begin position="33"/>
        <end position="420"/>
    </location>
</feature>
<gene>
    <name evidence="3" type="ORF">F5878DRAFT_333315</name>
</gene>
<reference evidence="3" key="1">
    <citation type="submission" date="2022-08" db="EMBL/GenBank/DDBJ databases">
        <authorList>
            <consortium name="DOE Joint Genome Institute"/>
            <person name="Min B."/>
            <person name="Riley R."/>
            <person name="Sierra-Patev S."/>
            <person name="Naranjo-Ortiz M."/>
            <person name="Looney B."/>
            <person name="Konkel Z."/>
            <person name="Slot J.C."/>
            <person name="Sakamoto Y."/>
            <person name="Steenwyk J.L."/>
            <person name="Rokas A."/>
            <person name="Carro J."/>
            <person name="Camarero S."/>
            <person name="Ferreira P."/>
            <person name="Molpeceres G."/>
            <person name="Ruiz-Duenas F.J."/>
            <person name="Serrano A."/>
            <person name="Henrissat B."/>
            <person name="Drula E."/>
            <person name="Hughes K.W."/>
            <person name="Mata J.L."/>
            <person name="Ishikawa N.K."/>
            <person name="Vargas-Isla R."/>
            <person name="Ushijima S."/>
            <person name="Smith C.A."/>
            <person name="Ahrendt S."/>
            <person name="Andreopoulos W."/>
            <person name="He G."/>
            <person name="Labutti K."/>
            <person name="Lipzen A."/>
            <person name="Ng V."/>
            <person name="Sandor L."/>
            <person name="Barry K."/>
            <person name="Martinez A.T."/>
            <person name="Xiao Y."/>
            <person name="Gibbons J.G."/>
            <person name="Terashima K."/>
            <person name="Hibbett D.S."/>
            <person name="Grigoriev I.V."/>
        </authorList>
    </citation>
    <scope>NUCLEOTIDE SEQUENCE</scope>
    <source>
        <strain evidence="3">TFB9207</strain>
    </source>
</reference>
<evidence type="ECO:0000256" key="1">
    <source>
        <dbReference type="SAM" id="MobiDB-lite"/>
    </source>
</evidence>
<accession>A0AA38U9J8</accession>
<protein>
    <submittedName>
        <fullName evidence="3">Uncharacterized protein</fullName>
    </submittedName>
</protein>
<keyword evidence="4" id="KW-1185">Reference proteome</keyword>
<evidence type="ECO:0000313" key="3">
    <source>
        <dbReference type="EMBL" id="KAJ3834972.1"/>
    </source>
</evidence>
<dbReference type="Proteomes" id="UP001163846">
    <property type="component" value="Unassembled WGS sequence"/>
</dbReference>